<dbReference type="EMBL" id="JADJUC010000001">
    <property type="protein sequence ID" value="MBK8522948.1"/>
    <property type="molecule type" value="Genomic_DNA"/>
</dbReference>
<protein>
    <submittedName>
        <fullName evidence="6">Response regulator</fullName>
    </submittedName>
</protein>
<dbReference type="SMART" id="SM00471">
    <property type="entry name" value="HDc"/>
    <property type="match status" value="1"/>
</dbReference>
<dbReference type="InterPro" id="IPR011006">
    <property type="entry name" value="CheY-like_superfamily"/>
</dbReference>
<reference evidence="6" key="1">
    <citation type="submission" date="2020-10" db="EMBL/GenBank/DDBJ databases">
        <title>Connecting structure to function with the recovery of over 1000 high-quality activated sludge metagenome-assembled genomes encoding full-length rRNA genes using long-read sequencing.</title>
        <authorList>
            <person name="Singleton C.M."/>
            <person name="Petriglieri F."/>
            <person name="Kristensen J.M."/>
            <person name="Kirkegaard R.H."/>
            <person name="Michaelsen T.Y."/>
            <person name="Andersen M.H."/>
            <person name="Karst S.M."/>
            <person name="Dueholm M.S."/>
            <person name="Nielsen P.H."/>
            <person name="Albertsen M."/>
        </authorList>
    </citation>
    <scope>NUCLEOTIDE SEQUENCE</scope>
    <source>
        <strain evidence="6">Hirt_18-Q3-R61-65_BATAC.395</strain>
    </source>
</reference>
<evidence type="ECO:0000259" key="5">
    <source>
        <dbReference type="PROSITE" id="PS51832"/>
    </source>
</evidence>
<dbReference type="GO" id="GO:0009214">
    <property type="term" value="P:cyclic nucleotide catabolic process"/>
    <property type="evidence" value="ECO:0007669"/>
    <property type="project" value="UniProtKB-ARBA"/>
</dbReference>
<sequence>MNRIAIIDDSDINLTLFKHLVNKLEGCEPLLFSDSLQGLAWCIDNLPDLVIVDYMMPELDGLGFIQRFRAAPGREDIPVLMVTANDDKEIRYEALRCGATDFLTKPVDTVEFRARTSNMLALRASQRRMANRNEELAEEVRKATEEIRQREQELLFRMSRAAEFRDPETGAHIQRMAHYSALIAGRLGLGAATEELLLQAAPMHDVGKIGIPDYILLKPGKLTHEEFELMKNHASLGFELLQGSSSRILQTGAEIALTHHEKFDGSGYPAGLSGEAIPLFGRIVAVADVFDALTSERPYKRAWEMDRAVAFLREGCGTHFDPRCVEAFLAGWDDVDRARTFLDEEVPQLVICRHRCRGFPRIDITAGPCPCFRPHL</sequence>
<dbReference type="Proteomes" id="UP000886689">
    <property type="component" value="Unassembled WGS sequence"/>
</dbReference>
<evidence type="ECO:0000313" key="6">
    <source>
        <dbReference type="EMBL" id="MBK8522948.1"/>
    </source>
</evidence>
<dbReference type="InterPro" id="IPR003607">
    <property type="entry name" value="HD/PDEase_dom"/>
</dbReference>
<organism evidence="6 7">
    <name type="scientific">Candidatus Proximibacter danicus</name>
    <dbReference type="NCBI Taxonomy" id="2954365"/>
    <lineage>
        <taxon>Bacteria</taxon>
        <taxon>Pseudomonadati</taxon>
        <taxon>Pseudomonadota</taxon>
        <taxon>Betaproteobacteria</taxon>
        <taxon>Candidatus Proximibacter</taxon>
    </lineage>
</organism>
<proteinExistence type="predicted"/>
<keyword evidence="2" id="KW-0597">Phosphoprotein</keyword>
<dbReference type="FunFam" id="1.10.3210.10:FF:000018">
    <property type="entry name" value="Two-component system response regulator"/>
    <property type="match status" value="1"/>
</dbReference>
<dbReference type="CDD" id="cd17551">
    <property type="entry name" value="REC_RpfG-like"/>
    <property type="match status" value="1"/>
</dbReference>
<dbReference type="PANTHER" id="PTHR45228:SF1">
    <property type="entry name" value="CYCLIC DI-GMP PHOSPHODIESTERASE TM_0186"/>
    <property type="match status" value="1"/>
</dbReference>
<dbReference type="PROSITE" id="PS51832">
    <property type="entry name" value="HD_GYP"/>
    <property type="match status" value="1"/>
</dbReference>
<dbReference type="Gene3D" id="3.40.50.2300">
    <property type="match status" value="1"/>
</dbReference>
<keyword evidence="3" id="KW-0175">Coiled coil</keyword>
<evidence type="ECO:0000256" key="1">
    <source>
        <dbReference type="ARBA" id="ARBA00022801"/>
    </source>
</evidence>
<dbReference type="GO" id="GO:0000160">
    <property type="term" value="P:phosphorelay signal transduction system"/>
    <property type="evidence" value="ECO:0007669"/>
    <property type="project" value="InterPro"/>
</dbReference>
<keyword evidence="1" id="KW-0378">Hydrolase</keyword>
<dbReference type="InterPro" id="IPR037522">
    <property type="entry name" value="HD_GYP_dom"/>
</dbReference>
<evidence type="ECO:0000259" key="4">
    <source>
        <dbReference type="PROSITE" id="PS50110"/>
    </source>
</evidence>
<dbReference type="Pfam" id="PF13487">
    <property type="entry name" value="HD_5"/>
    <property type="match status" value="1"/>
</dbReference>
<dbReference type="SUPFAM" id="SSF52172">
    <property type="entry name" value="CheY-like"/>
    <property type="match status" value="1"/>
</dbReference>
<feature type="coiled-coil region" evidence="3">
    <location>
        <begin position="126"/>
        <end position="153"/>
    </location>
</feature>
<dbReference type="CDD" id="cd00077">
    <property type="entry name" value="HDc"/>
    <property type="match status" value="1"/>
</dbReference>
<dbReference type="InterPro" id="IPR001789">
    <property type="entry name" value="Sig_transdc_resp-reg_receiver"/>
</dbReference>
<evidence type="ECO:0000256" key="3">
    <source>
        <dbReference type="SAM" id="Coils"/>
    </source>
</evidence>
<dbReference type="GO" id="GO:0004112">
    <property type="term" value="F:cyclic-nucleotide phosphodiesterase activity"/>
    <property type="evidence" value="ECO:0007669"/>
    <property type="project" value="UniProtKB-ARBA"/>
</dbReference>
<dbReference type="InterPro" id="IPR052020">
    <property type="entry name" value="Cyclic_di-GMP/3'3'-cGAMP_PDE"/>
</dbReference>
<evidence type="ECO:0000256" key="2">
    <source>
        <dbReference type="PROSITE-ProRule" id="PRU00169"/>
    </source>
</evidence>
<dbReference type="AlphaFoldDB" id="A0A9D7JYD4"/>
<feature type="domain" description="HD-GYP" evidence="5">
    <location>
        <begin position="147"/>
        <end position="344"/>
    </location>
</feature>
<evidence type="ECO:0000313" key="7">
    <source>
        <dbReference type="Proteomes" id="UP000886689"/>
    </source>
</evidence>
<dbReference type="PROSITE" id="PS50110">
    <property type="entry name" value="RESPONSE_REGULATORY"/>
    <property type="match status" value="1"/>
</dbReference>
<feature type="domain" description="Response regulatory" evidence="4">
    <location>
        <begin position="3"/>
        <end position="120"/>
    </location>
</feature>
<dbReference type="SMART" id="SM00448">
    <property type="entry name" value="REC"/>
    <property type="match status" value="1"/>
</dbReference>
<dbReference type="SUPFAM" id="SSF109604">
    <property type="entry name" value="HD-domain/PDEase-like"/>
    <property type="match status" value="1"/>
</dbReference>
<dbReference type="Pfam" id="PF00072">
    <property type="entry name" value="Response_reg"/>
    <property type="match status" value="1"/>
</dbReference>
<feature type="modified residue" description="4-aspartylphosphate" evidence="2">
    <location>
        <position position="53"/>
    </location>
</feature>
<name>A0A9D7JYD4_9PROT</name>
<gene>
    <name evidence="6" type="ORF">IPL58_01735</name>
</gene>
<accession>A0A9D7JYD4</accession>
<dbReference type="PANTHER" id="PTHR45228">
    <property type="entry name" value="CYCLIC DI-GMP PHOSPHODIESTERASE TM_0186-RELATED"/>
    <property type="match status" value="1"/>
</dbReference>
<dbReference type="Gene3D" id="1.10.3210.10">
    <property type="entry name" value="Hypothetical protein af1432"/>
    <property type="match status" value="1"/>
</dbReference>
<comment type="caution">
    <text evidence="6">The sequence shown here is derived from an EMBL/GenBank/DDBJ whole genome shotgun (WGS) entry which is preliminary data.</text>
</comment>